<dbReference type="InterPro" id="IPR003593">
    <property type="entry name" value="AAA+_ATPase"/>
</dbReference>
<comment type="caution">
    <text evidence="12">The sequence shown here is derived from an EMBL/GenBank/DDBJ whole genome shotgun (WGS) entry which is preliminary data.</text>
</comment>
<evidence type="ECO:0000256" key="1">
    <source>
        <dbReference type="ARBA" id="ARBA00004202"/>
    </source>
</evidence>
<dbReference type="PROSITE" id="PS00211">
    <property type="entry name" value="ABC_TRANSPORTER_1"/>
    <property type="match status" value="1"/>
</dbReference>
<keyword evidence="6" id="KW-0547">Nucleotide-binding</keyword>
<evidence type="ECO:0000256" key="9">
    <source>
        <dbReference type="ARBA" id="ARBA00023136"/>
    </source>
</evidence>
<dbReference type="InterPro" id="IPR017871">
    <property type="entry name" value="ABC_transporter-like_CS"/>
</dbReference>
<evidence type="ECO:0000313" key="13">
    <source>
        <dbReference type="Proteomes" id="UP001614394"/>
    </source>
</evidence>
<dbReference type="PANTHER" id="PTHR43297:SF14">
    <property type="entry name" value="ATPASE AAA-TYPE CORE DOMAIN-CONTAINING PROTEIN"/>
    <property type="match status" value="1"/>
</dbReference>
<feature type="region of interest" description="Disordered" evidence="10">
    <location>
        <begin position="361"/>
        <end position="384"/>
    </location>
</feature>
<gene>
    <name evidence="12" type="ORF">ACIGXA_07345</name>
</gene>
<comment type="subcellular location">
    <subcellularLocation>
        <location evidence="1">Cell membrane</location>
        <topology evidence="1">Peripheral membrane protein</topology>
    </subcellularLocation>
</comment>
<dbReference type="Pfam" id="PF00005">
    <property type="entry name" value="ABC_tran"/>
    <property type="match status" value="1"/>
</dbReference>
<dbReference type="EMBL" id="JBITYG010000002">
    <property type="protein sequence ID" value="MFI9100324.1"/>
    <property type="molecule type" value="Genomic_DNA"/>
</dbReference>
<evidence type="ECO:0000256" key="10">
    <source>
        <dbReference type="SAM" id="MobiDB-lite"/>
    </source>
</evidence>
<dbReference type="Gene3D" id="3.40.50.300">
    <property type="entry name" value="P-loop containing nucleotide triphosphate hydrolases"/>
    <property type="match status" value="1"/>
</dbReference>
<feature type="compositionally biased region" description="Polar residues" evidence="10">
    <location>
        <begin position="374"/>
        <end position="384"/>
    </location>
</feature>
<dbReference type="NCBIfam" id="TIGR01727">
    <property type="entry name" value="oligo_HPY"/>
    <property type="match status" value="1"/>
</dbReference>
<dbReference type="InterPro" id="IPR027417">
    <property type="entry name" value="P-loop_NTPase"/>
</dbReference>
<reference evidence="12 13" key="1">
    <citation type="submission" date="2024-10" db="EMBL/GenBank/DDBJ databases">
        <title>The Natural Products Discovery Center: Release of the First 8490 Sequenced Strains for Exploring Actinobacteria Biosynthetic Diversity.</title>
        <authorList>
            <person name="Kalkreuter E."/>
            <person name="Kautsar S.A."/>
            <person name="Yang D."/>
            <person name="Bader C.D."/>
            <person name="Teijaro C.N."/>
            <person name="Fluegel L."/>
            <person name="Davis C.M."/>
            <person name="Simpson J.R."/>
            <person name="Lauterbach L."/>
            <person name="Steele A.D."/>
            <person name="Gui C."/>
            <person name="Meng S."/>
            <person name="Li G."/>
            <person name="Viehrig K."/>
            <person name="Ye F."/>
            <person name="Su P."/>
            <person name="Kiefer A.F."/>
            <person name="Nichols A."/>
            <person name="Cepeda A.J."/>
            <person name="Yan W."/>
            <person name="Fan B."/>
            <person name="Jiang Y."/>
            <person name="Adhikari A."/>
            <person name="Zheng C.-J."/>
            <person name="Schuster L."/>
            <person name="Cowan T.M."/>
            <person name="Smanski M.J."/>
            <person name="Chevrette M.G."/>
            <person name="De Carvalho L.P.S."/>
            <person name="Shen B."/>
        </authorList>
    </citation>
    <scope>NUCLEOTIDE SEQUENCE [LARGE SCALE GENOMIC DNA]</scope>
    <source>
        <strain evidence="12 13">NPDC053399</strain>
    </source>
</reference>
<comment type="similarity">
    <text evidence="2">Belongs to the ABC transporter superfamily.</text>
</comment>
<evidence type="ECO:0000256" key="2">
    <source>
        <dbReference type="ARBA" id="ARBA00005417"/>
    </source>
</evidence>
<dbReference type="GO" id="GO:0005524">
    <property type="term" value="F:ATP binding"/>
    <property type="evidence" value="ECO:0007669"/>
    <property type="project" value="UniProtKB-KW"/>
</dbReference>
<dbReference type="PANTHER" id="PTHR43297">
    <property type="entry name" value="OLIGOPEPTIDE TRANSPORT ATP-BINDING PROTEIN APPD"/>
    <property type="match status" value="1"/>
</dbReference>
<evidence type="ECO:0000256" key="7">
    <source>
        <dbReference type="ARBA" id="ARBA00022840"/>
    </source>
</evidence>
<keyword evidence="4" id="KW-1003">Cell membrane</keyword>
<name>A0ABW8C1L7_9ACTN</name>
<evidence type="ECO:0000256" key="6">
    <source>
        <dbReference type="ARBA" id="ARBA00022741"/>
    </source>
</evidence>
<dbReference type="Proteomes" id="UP001614394">
    <property type="component" value="Unassembled WGS sequence"/>
</dbReference>
<feature type="domain" description="ABC transporter" evidence="11">
    <location>
        <begin position="26"/>
        <end position="294"/>
    </location>
</feature>
<dbReference type="SUPFAM" id="SSF52540">
    <property type="entry name" value="P-loop containing nucleoside triphosphate hydrolases"/>
    <property type="match status" value="1"/>
</dbReference>
<organism evidence="12 13">
    <name type="scientific">Streptomyces fildesensis</name>
    <dbReference type="NCBI Taxonomy" id="375757"/>
    <lineage>
        <taxon>Bacteria</taxon>
        <taxon>Bacillati</taxon>
        <taxon>Actinomycetota</taxon>
        <taxon>Actinomycetes</taxon>
        <taxon>Kitasatosporales</taxon>
        <taxon>Streptomycetaceae</taxon>
        <taxon>Streptomyces</taxon>
    </lineage>
</organism>
<protein>
    <submittedName>
        <fullName evidence="12">ABC transporter ATP-binding protein</fullName>
    </submittedName>
</protein>
<dbReference type="Pfam" id="PF08352">
    <property type="entry name" value="oligo_HPY"/>
    <property type="match status" value="1"/>
</dbReference>
<evidence type="ECO:0000256" key="8">
    <source>
        <dbReference type="ARBA" id="ARBA00022967"/>
    </source>
</evidence>
<keyword evidence="13" id="KW-1185">Reference proteome</keyword>
<dbReference type="InterPro" id="IPR050388">
    <property type="entry name" value="ABC_Ni/Peptide_Import"/>
</dbReference>
<dbReference type="CDD" id="cd03257">
    <property type="entry name" value="ABC_NikE_OppD_transporters"/>
    <property type="match status" value="1"/>
</dbReference>
<accession>A0ABW8C1L7</accession>
<keyword evidence="7 12" id="KW-0067">ATP-binding</keyword>
<sequence length="384" mass="39995">MPQSPSPERVIERGTASAVERAATALTVEGLTVTVGGKRSRAVRDVSFSVARGESVGLVGESGSGKSLTCRSVLGVLPPGCEVAGGRVVLTGTTADGSAEGADGAEGGAEGSVELTALTRRQWDGVRGSRLGAVFQDPASYLNPSLTVGRQLAEQLRVTLRLSRDAAHARAVELFTDVGLHHPADVYHQYPHELSGGMLQRVLIAIAISCDPELLIADEATTALDVVVQAEILELLHRLRTDHGLALLLVTHDLAVVAEVCDRILVMYAGEIVEDGPTADVLAAPSHPYTEALLRVASLGTWGRRELDVIPGRPPEAGAELPGCRFADRCAYATAACTAAPVPLHTAGDGHRSRCLRVAEAGSGSEAGTAETSRPATYQEGATV</sequence>
<dbReference type="PROSITE" id="PS50893">
    <property type="entry name" value="ABC_TRANSPORTER_2"/>
    <property type="match status" value="1"/>
</dbReference>
<evidence type="ECO:0000259" key="11">
    <source>
        <dbReference type="PROSITE" id="PS50893"/>
    </source>
</evidence>
<dbReference type="InterPro" id="IPR003439">
    <property type="entry name" value="ABC_transporter-like_ATP-bd"/>
</dbReference>
<evidence type="ECO:0000313" key="12">
    <source>
        <dbReference type="EMBL" id="MFI9100324.1"/>
    </source>
</evidence>
<dbReference type="InterPro" id="IPR013563">
    <property type="entry name" value="Oligopep_ABC_C"/>
</dbReference>
<keyword evidence="9" id="KW-0472">Membrane</keyword>
<evidence type="ECO:0000256" key="3">
    <source>
        <dbReference type="ARBA" id="ARBA00022448"/>
    </source>
</evidence>
<keyword evidence="8" id="KW-1278">Translocase</keyword>
<keyword evidence="5" id="KW-0997">Cell inner membrane</keyword>
<feature type="compositionally biased region" description="Low complexity" evidence="10">
    <location>
        <begin position="361"/>
        <end position="373"/>
    </location>
</feature>
<dbReference type="SMART" id="SM00382">
    <property type="entry name" value="AAA"/>
    <property type="match status" value="1"/>
</dbReference>
<evidence type="ECO:0000256" key="5">
    <source>
        <dbReference type="ARBA" id="ARBA00022519"/>
    </source>
</evidence>
<keyword evidence="3" id="KW-0813">Transport</keyword>
<proteinExistence type="inferred from homology"/>
<evidence type="ECO:0000256" key="4">
    <source>
        <dbReference type="ARBA" id="ARBA00022475"/>
    </source>
</evidence>
<dbReference type="RefSeq" id="WP_399645385.1">
    <property type="nucleotide sequence ID" value="NZ_JBITYG010000002.1"/>
</dbReference>